<dbReference type="InterPro" id="IPR023393">
    <property type="entry name" value="START-like_dom_sf"/>
</dbReference>
<keyword evidence="3" id="KW-1185">Reference proteome</keyword>
<feature type="domain" description="Bet v I/Major latex protein" evidence="1">
    <location>
        <begin position="2"/>
        <end position="147"/>
    </location>
</feature>
<dbReference type="SMART" id="SM01037">
    <property type="entry name" value="Bet_v_1"/>
    <property type="match status" value="1"/>
</dbReference>
<evidence type="ECO:0000313" key="2">
    <source>
        <dbReference type="EMBL" id="KAH0742187.1"/>
    </source>
</evidence>
<dbReference type="Gene3D" id="3.30.530.20">
    <property type="match status" value="1"/>
</dbReference>
<evidence type="ECO:0000313" key="3">
    <source>
        <dbReference type="Proteomes" id="UP000826656"/>
    </source>
</evidence>
<accession>A0ABQ7U7C5</accession>
<proteinExistence type="predicted"/>
<dbReference type="SUPFAM" id="SSF55961">
    <property type="entry name" value="Bet v1-like"/>
    <property type="match status" value="1"/>
</dbReference>
<dbReference type="InterPro" id="IPR051761">
    <property type="entry name" value="MLP-like_ligand-binding"/>
</dbReference>
<dbReference type="CDD" id="cd07816">
    <property type="entry name" value="Bet_v1-like"/>
    <property type="match status" value="1"/>
</dbReference>
<evidence type="ECO:0000259" key="1">
    <source>
        <dbReference type="SMART" id="SM01037"/>
    </source>
</evidence>
<dbReference type="Proteomes" id="UP000826656">
    <property type="component" value="Unassembled WGS sequence"/>
</dbReference>
<dbReference type="InterPro" id="IPR000916">
    <property type="entry name" value="Bet_v_I/MLP"/>
</dbReference>
<gene>
    <name evidence="2" type="ORF">KY290_035230</name>
</gene>
<organism evidence="2 3">
    <name type="scientific">Solanum tuberosum</name>
    <name type="common">Potato</name>
    <dbReference type="NCBI Taxonomy" id="4113"/>
    <lineage>
        <taxon>Eukaryota</taxon>
        <taxon>Viridiplantae</taxon>
        <taxon>Streptophyta</taxon>
        <taxon>Embryophyta</taxon>
        <taxon>Tracheophyta</taxon>
        <taxon>Spermatophyta</taxon>
        <taxon>Magnoliopsida</taxon>
        <taxon>eudicotyledons</taxon>
        <taxon>Gunneridae</taxon>
        <taxon>Pentapetalae</taxon>
        <taxon>asterids</taxon>
        <taxon>lamiids</taxon>
        <taxon>Solanales</taxon>
        <taxon>Solanaceae</taxon>
        <taxon>Solanoideae</taxon>
        <taxon>Solaneae</taxon>
        <taxon>Solanum</taxon>
    </lineage>
</organism>
<dbReference type="EMBL" id="JAIVGD010000026">
    <property type="protein sequence ID" value="KAH0742187.1"/>
    <property type="molecule type" value="Genomic_DNA"/>
</dbReference>
<protein>
    <recommendedName>
        <fullName evidence="1">Bet v I/Major latex protein domain-containing protein</fullName>
    </recommendedName>
</protein>
<comment type="caution">
    <text evidence="2">The sequence shown here is derived from an EMBL/GenBank/DDBJ whole genome shotgun (WGS) entry which is preliminary data.</text>
</comment>
<dbReference type="Pfam" id="PF00407">
    <property type="entry name" value="Bet_v_1"/>
    <property type="match status" value="1"/>
</dbReference>
<sequence length="147" mass="16988">MGTKGKLIASMEVKCGGHSLFDIFHTNNHHVPNISPTNIHHFEIHEGEIIKAGSIISWKYNEGGQEMYMKYLVEAVDPENKSITWKLIEGDLLELYNYFNVATSCDHQWTTWTYEYEKKTEDTPEPLIHLGFILNLIKDIEGHLLKN</sequence>
<dbReference type="PANTHER" id="PTHR31907">
    <property type="entry name" value="MLP-LIKE PROTEIN 423"/>
    <property type="match status" value="1"/>
</dbReference>
<reference evidence="2 3" key="1">
    <citation type="journal article" date="2021" name="bioRxiv">
        <title>Chromosome-scale and haplotype-resolved genome assembly of a tetraploid potato cultivar.</title>
        <authorList>
            <person name="Sun H."/>
            <person name="Jiao W.-B."/>
            <person name="Krause K."/>
            <person name="Campoy J.A."/>
            <person name="Goel M."/>
            <person name="Folz-Donahue K."/>
            <person name="Kukat C."/>
            <person name="Huettel B."/>
            <person name="Schneeberger K."/>
        </authorList>
    </citation>
    <scope>NUCLEOTIDE SEQUENCE [LARGE SCALE GENOMIC DNA]</scope>
    <source>
        <strain evidence="2">SolTubOtavaFocal</strain>
        <tissue evidence="2">Leaves</tissue>
    </source>
</reference>
<name>A0ABQ7U7C5_SOLTU</name>